<dbReference type="InterPro" id="IPR050729">
    <property type="entry name" value="Rho-GAP"/>
</dbReference>
<feature type="compositionally biased region" description="Low complexity" evidence="2">
    <location>
        <begin position="451"/>
        <end position="462"/>
    </location>
</feature>
<dbReference type="InterPro" id="IPR001849">
    <property type="entry name" value="PH_domain"/>
</dbReference>
<feature type="region of interest" description="Disordered" evidence="2">
    <location>
        <begin position="963"/>
        <end position="985"/>
    </location>
</feature>
<feature type="compositionally biased region" description="Polar residues" evidence="2">
    <location>
        <begin position="294"/>
        <end position="306"/>
    </location>
</feature>
<feature type="region of interest" description="Disordered" evidence="2">
    <location>
        <begin position="1032"/>
        <end position="1072"/>
    </location>
</feature>
<feature type="domain" description="PH" evidence="3">
    <location>
        <begin position="914"/>
        <end position="1030"/>
    </location>
</feature>
<dbReference type="PANTHER" id="PTHR23176">
    <property type="entry name" value="RHO/RAC/CDC GTPASE-ACTIVATING PROTEIN"/>
    <property type="match status" value="1"/>
</dbReference>
<name>A0A9P6VMR1_9HELO</name>
<feature type="compositionally biased region" description="Basic and acidic residues" evidence="2">
    <location>
        <begin position="103"/>
        <end position="117"/>
    </location>
</feature>
<feature type="compositionally biased region" description="Polar residues" evidence="2">
    <location>
        <begin position="656"/>
        <end position="666"/>
    </location>
</feature>
<dbReference type="Pfam" id="PF00169">
    <property type="entry name" value="PH"/>
    <property type="match status" value="1"/>
</dbReference>
<feature type="compositionally biased region" description="Low complexity" evidence="2">
    <location>
        <begin position="198"/>
        <end position="211"/>
    </location>
</feature>
<evidence type="ECO:0000259" key="4">
    <source>
        <dbReference type="PROSITE" id="PS50238"/>
    </source>
</evidence>
<feature type="domain" description="Rho-GAP" evidence="4">
    <location>
        <begin position="1210"/>
        <end position="1424"/>
    </location>
</feature>
<keyword evidence="1" id="KW-0343">GTPase activation</keyword>
<gene>
    <name evidence="5" type="ORF">D0Z07_2836</name>
</gene>
<proteinExistence type="predicted"/>
<evidence type="ECO:0000256" key="2">
    <source>
        <dbReference type="SAM" id="MobiDB-lite"/>
    </source>
</evidence>
<dbReference type="Proteomes" id="UP000785200">
    <property type="component" value="Unassembled WGS sequence"/>
</dbReference>
<keyword evidence="6" id="KW-1185">Reference proteome</keyword>
<dbReference type="SMART" id="SM00233">
    <property type="entry name" value="PH"/>
    <property type="match status" value="1"/>
</dbReference>
<feature type="region of interest" description="Disordered" evidence="2">
    <location>
        <begin position="895"/>
        <end position="918"/>
    </location>
</feature>
<feature type="compositionally biased region" description="Basic and acidic residues" evidence="2">
    <location>
        <begin position="535"/>
        <end position="566"/>
    </location>
</feature>
<evidence type="ECO:0000313" key="6">
    <source>
        <dbReference type="Proteomes" id="UP000785200"/>
    </source>
</evidence>
<dbReference type="Gene3D" id="1.10.555.10">
    <property type="entry name" value="Rho GTPase activation protein"/>
    <property type="match status" value="1"/>
</dbReference>
<feature type="region of interest" description="Disordered" evidence="2">
    <location>
        <begin position="338"/>
        <end position="743"/>
    </location>
</feature>
<dbReference type="SUPFAM" id="SSF50729">
    <property type="entry name" value="PH domain-like"/>
    <property type="match status" value="1"/>
</dbReference>
<evidence type="ECO:0000256" key="1">
    <source>
        <dbReference type="ARBA" id="ARBA00022468"/>
    </source>
</evidence>
<dbReference type="SUPFAM" id="SSF48350">
    <property type="entry name" value="GTPase activation domain, GAP"/>
    <property type="match status" value="1"/>
</dbReference>
<feature type="compositionally biased region" description="Polar residues" evidence="2">
    <location>
        <begin position="619"/>
        <end position="628"/>
    </location>
</feature>
<reference evidence="5" key="1">
    <citation type="submission" date="2019-07" db="EMBL/GenBank/DDBJ databases">
        <title>Hyphodiscus hymeniophilus genome sequencing and assembly.</title>
        <authorList>
            <person name="Kramer G."/>
            <person name="Nodwell J."/>
        </authorList>
    </citation>
    <scope>NUCLEOTIDE SEQUENCE</scope>
    <source>
        <strain evidence="5">ATCC 34498</strain>
    </source>
</reference>
<protein>
    <submittedName>
        <fullName evidence="5">Rho-type GTPase-activating 2</fullName>
    </submittedName>
</protein>
<organism evidence="5 6">
    <name type="scientific">Hyphodiscus hymeniophilus</name>
    <dbReference type="NCBI Taxonomy" id="353542"/>
    <lineage>
        <taxon>Eukaryota</taxon>
        <taxon>Fungi</taxon>
        <taxon>Dikarya</taxon>
        <taxon>Ascomycota</taxon>
        <taxon>Pezizomycotina</taxon>
        <taxon>Leotiomycetes</taxon>
        <taxon>Helotiales</taxon>
        <taxon>Hyphodiscaceae</taxon>
        <taxon>Hyphodiscus</taxon>
    </lineage>
</organism>
<feature type="compositionally biased region" description="Polar residues" evidence="2">
    <location>
        <begin position="492"/>
        <end position="502"/>
    </location>
</feature>
<feature type="compositionally biased region" description="Polar residues" evidence="2">
    <location>
        <begin position="387"/>
        <end position="397"/>
    </location>
</feature>
<dbReference type="InterPro" id="IPR000198">
    <property type="entry name" value="RhoGAP_dom"/>
</dbReference>
<feature type="compositionally biased region" description="Polar residues" evidence="2">
    <location>
        <begin position="65"/>
        <end position="89"/>
    </location>
</feature>
<dbReference type="PANTHER" id="PTHR23176:SF129">
    <property type="entry name" value="RHO GTPASE ACTIVATING PROTEIN AT 16F, ISOFORM E-RELATED"/>
    <property type="match status" value="1"/>
</dbReference>
<feature type="compositionally biased region" description="Polar residues" evidence="2">
    <location>
        <begin position="365"/>
        <end position="377"/>
    </location>
</feature>
<comment type="caution">
    <text evidence="5">The sequence shown here is derived from an EMBL/GenBank/DDBJ whole genome shotgun (WGS) entry which is preliminary data.</text>
</comment>
<evidence type="ECO:0000313" key="5">
    <source>
        <dbReference type="EMBL" id="KAG0651176.1"/>
    </source>
</evidence>
<dbReference type="SMART" id="SM00324">
    <property type="entry name" value="RhoGAP"/>
    <property type="match status" value="1"/>
</dbReference>
<dbReference type="OrthoDB" id="185175at2759"/>
<feature type="region of interest" description="Disordered" evidence="2">
    <location>
        <begin position="1504"/>
        <end position="1573"/>
    </location>
</feature>
<dbReference type="CDD" id="cd13277">
    <property type="entry name" value="PH_Bem3"/>
    <property type="match status" value="1"/>
</dbReference>
<feature type="compositionally biased region" description="Polar residues" evidence="2">
    <location>
        <begin position="1176"/>
        <end position="1194"/>
    </location>
</feature>
<dbReference type="GO" id="GO:0005096">
    <property type="term" value="F:GTPase activator activity"/>
    <property type="evidence" value="ECO:0007669"/>
    <property type="project" value="UniProtKB-KW"/>
</dbReference>
<feature type="compositionally biased region" description="Polar residues" evidence="2">
    <location>
        <begin position="1"/>
        <end position="45"/>
    </location>
</feature>
<feature type="compositionally biased region" description="Pro residues" evidence="2">
    <location>
        <begin position="687"/>
        <end position="697"/>
    </location>
</feature>
<feature type="region of interest" description="Disordered" evidence="2">
    <location>
        <begin position="1"/>
        <end position="224"/>
    </location>
</feature>
<dbReference type="Gene3D" id="2.30.29.30">
    <property type="entry name" value="Pleckstrin-homology domain (PH domain)/Phosphotyrosine-binding domain (PTB)"/>
    <property type="match status" value="1"/>
</dbReference>
<feature type="compositionally biased region" description="Pro residues" evidence="2">
    <location>
        <begin position="477"/>
        <end position="488"/>
    </location>
</feature>
<feature type="compositionally biased region" description="Low complexity" evidence="2">
    <location>
        <begin position="307"/>
        <end position="319"/>
    </location>
</feature>
<feature type="compositionally biased region" description="Low complexity" evidence="2">
    <location>
        <begin position="630"/>
        <end position="640"/>
    </location>
</feature>
<accession>A0A9P6VMR1</accession>
<feature type="region of interest" description="Disordered" evidence="2">
    <location>
        <begin position="1170"/>
        <end position="1194"/>
    </location>
</feature>
<feature type="compositionally biased region" description="Pro residues" evidence="2">
    <location>
        <begin position="435"/>
        <end position="450"/>
    </location>
</feature>
<feature type="compositionally biased region" description="Polar residues" evidence="2">
    <location>
        <begin position="963"/>
        <end position="974"/>
    </location>
</feature>
<dbReference type="PROSITE" id="PS50238">
    <property type="entry name" value="RHOGAP"/>
    <property type="match status" value="1"/>
</dbReference>
<evidence type="ECO:0000259" key="3">
    <source>
        <dbReference type="PROSITE" id="PS50003"/>
    </source>
</evidence>
<sequence>MSQHSQQNDGPFDTQLQLFPQDSPTVGRTQSQFSGVSANNSSPVGSESGKRSPLFRSQRKAAPSPLQTSVTAQSPPNSVTPTRNNFSRSASDHISKSSGALHRLPEQPRSPKERLDDLLASEKSFYTSEESPDESAPTDNNPRYKRPPQDTNGTPRSVSDPVLIPKSSQGSPTSTRPPMAATAPQHRMEMGRAPPRTSSIDSAISSISGGAHSHKSSQDIQSSPDIANLIHAAGSPEAVIQYLLKEKQSQAAQNAQLWRLVDKQRAMILGLNKDLERALKDKERYRKKLKDSLAQISNPSPVDSNQGVSSDAGSVASDSRTVEAPRAGHVGALVSAGLRDPDQHQDGHPPSPIDVALAPYPITPPVNNAPQTASLSNMVEAEHKMPSPTQHAFQQYNPDAPNPGFESGQQQRKGNDNLREVPYNASVPPSRSLPSDPPRGPPPKAPPPKAPSSSSLQAPSLSVIEASPIMDDGLRMFPPPPRKAPPAPLNLGRNNEASSHLRQASGAGEESDSDYDDILEVDEIPTFTDRGRRKTREEDDRERELAATKEAEMRSLSKKSGKESKSRPTTPKEGTFSPATEPMPLSPRTFPIAPPDAHLRHLSPPDSNAGSLAGMLSASRASDASSGMVSPPLMSPGLPLSPRPIDRGMVSPRLAGSSSHTSLNSPPMSPRGMGAFPGAVPLSPRAPRQPIPLPPNTPMSIASPGLSKGESLQLASPKPLIARKASDMTSSPEEESPPSYNSLLDRSGIYKGLVTEEYPDLLLPPNALPSIDVKVASSRLRPSRASLMFPKNFEEDPVFTLAVFARSSGTELWRVEKDSASLAQLDQVLKQSPLFTAKTPDRSLFSGHAPAKVDARRVALDKYLDEVLDTQMDEASALEICRYLSNNAMQPNAEDMTASGDSIESPVKTGPGGRPLKNGYLTKRGKNFGGWKARFFVLDGPVFKYYESPGGPHLGAIKLQNAQIGKQQQQSDNHSPSRSDADDPDNQYRHAFLILEPKRKDSSSLVRHVLCAESDKERDEWVEALLQYVDYKDEEDEEQQPSKSEHGRTGSGSSSQINGVSKKKMYGVPKSQTLPEVGEDLRGISYETTKQGSIPHGVKTKNSGTPSPPTYGFERDPMSQISGSQSMKSISAPKNAQVIQDAGAWGNKHGLLAPGGQDDKIKQKKRSFFGFGSKPRVSTESQDPGASDSTSSLSQMAYEQHGPIRPAFGASLGEAVRFNHPVDVNIELPAVVYRCIEYLDAKNAAGEEGIFRLSGSNVVIKQLRERFNTEGDVNLVTDDQYYDIHAVASLLKLYLRELPTTILTRELHLEFLAVTELHDVSEKISALNGLVHRLPRVNNALLRYLSGFLINIINHADTNKMTVRNVGIVFSPTLNIPAPVFALFLQQYDGIFGEEPDAHSPVEVTVTAPPLTPEDIRSPRRQMFQELPTPSYNQESFPQNRPPASFPGPFPAPQNYQQQHAAAYDTGFTPLQPSYENQNYPTMAGPEYGSRAKTVAGPAYDQYNGGNAAHRQYPSDNQSQMGAKSKRRESSMFGMGIGLGQRKPSNNQLKDDSPRGLPVYMNERDLDDFGQEP</sequence>
<feature type="compositionally biased region" description="Polar residues" evidence="2">
    <location>
        <begin position="166"/>
        <end position="176"/>
    </location>
</feature>
<feature type="region of interest" description="Disordered" evidence="2">
    <location>
        <begin position="1088"/>
        <end position="1108"/>
    </location>
</feature>
<feature type="compositionally biased region" description="Acidic residues" evidence="2">
    <location>
        <begin position="509"/>
        <end position="523"/>
    </location>
</feature>
<feature type="region of interest" description="Disordered" evidence="2">
    <location>
        <begin position="290"/>
        <end position="326"/>
    </location>
</feature>
<dbReference type="FunFam" id="2.30.29.30:FF:000452">
    <property type="entry name" value="Rho GTPase activator (Bem3)"/>
    <property type="match status" value="1"/>
</dbReference>
<dbReference type="InterPro" id="IPR011993">
    <property type="entry name" value="PH-like_dom_sf"/>
</dbReference>
<dbReference type="Pfam" id="PF00620">
    <property type="entry name" value="RhoGAP"/>
    <property type="match status" value="1"/>
</dbReference>
<dbReference type="GO" id="GO:0005938">
    <property type="term" value="C:cell cortex"/>
    <property type="evidence" value="ECO:0007669"/>
    <property type="project" value="UniProtKB-ARBA"/>
</dbReference>
<dbReference type="PROSITE" id="PS50003">
    <property type="entry name" value="PH_DOMAIN"/>
    <property type="match status" value="1"/>
</dbReference>
<dbReference type="EMBL" id="VNKQ01000005">
    <property type="protein sequence ID" value="KAG0651176.1"/>
    <property type="molecule type" value="Genomic_DNA"/>
</dbReference>
<dbReference type="InterPro" id="IPR008936">
    <property type="entry name" value="Rho_GTPase_activation_prot"/>
</dbReference>
<dbReference type="GO" id="GO:0007165">
    <property type="term" value="P:signal transduction"/>
    <property type="evidence" value="ECO:0007669"/>
    <property type="project" value="InterPro"/>
</dbReference>